<evidence type="ECO:0000313" key="2">
    <source>
        <dbReference type="EMBL" id="NEW45175.1"/>
    </source>
</evidence>
<accession>A0A6P1D3J3</accession>
<keyword evidence="5" id="KW-1185">Reference proteome</keyword>
<organism evidence="2 4">
    <name type="scientific">Nocardia cyriacigeorgica</name>
    <dbReference type="NCBI Taxonomy" id="135487"/>
    <lineage>
        <taxon>Bacteria</taxon>
        <taxon>Bacillati</taxon>
        <taxon>Actinomycetota</taxon>
        <taxon>Actinomycetes</taxon>
        <taxon>Mycobacteriales</taxon>
        <taxon>Nocardiaceae</taxon>
        <taxon>Nocardia</taxon>
    </lineage>
</organism>
<dbReference type="Proteomes" id="UP000470876">
    <property type="component" value="Unassembled WGS sequence"/>
</dbReference>
<feature type="transmembrane region" description="Helical" evidence="1">
    <location>
        <begin position="42"/>
        <end position="62"/>
    </location>
</feature>
<dbReference type="EMBL" id="JAAGUX010000010">
    <property type="protein sequence ID" value="NEW55644.1"/>
    <property type="molecule type" value="Genomic_DNA"/>
</dbReference>
<dbReference type="AlphaFoldDB" id="A0A6P1D3J3"/>
<evidence type="ECO:0000313" key="4">
    <source>
        <dbReference type="Proteomes" id="UP000468928"/>
    </source>
</evidence>
<protein>
    <recommendedName>
        <fullName evidence="6">DUF4190 domain-containing protein</fullName>
    </recommendedName>
</protein>
<evidence type="ECO:0000313" key="5">
    <source>
        <dbReference type="Proteomes" id="UP000470876"/>
    </source>
</evidence>
<proteinExistence type="predicted"/>
<keyword evidence="1" id="KW-0472">Membrane</keyword>
<evidence type="ECO:0008006" key="6">
    <source>
        <dbReference type="Google" id="ProtNLM"/>
    </source>
</evidence>
<evidence type="ECO:0000313" key="3">
    <source>
        <dbReference type="EMBL" id="NEW55644.1"/>
    </source>
</evidence>
<reference evidence="4 5" key="1">
    <citation type="submission" date="2020-01" db="EMBL/GenBank/DDBJ databases">
        <title>Genetics and antimicrobial susceptibilities of Nocardia species isolated from the soil; a comparison with species isolated from humans.</title>
        <authorList>
            <person name="Carrasco G."/>
            <person name="Monzon S."/>
            <person name="Sansegundo M."/>
            <person name="Garcia E."/>
            <person name="Garrido N."/>
            <person name="Medina M.J."/>
            <person name="Villalon P."/>
            <person name="Ramirez-Arocha A.C."/>
            <person name="Jimenez P."/>
            <person name="Cuesta I."/>
            <person name="Valdezate S."/>
        </authorList>
    </citation>
    <scope>NUCLEOTIDE SEQUENCE [LARGE SCALE GENOMIC DNA]</scope>
    <source>
        <strain evidence="2 4">CNM20110639</strain>
        <strain evidence="3 5">CNM20110649</strain>
    </source>
</reference>
<feature type="transmembrane region" description="Helical" evidence="1">
    <location>
        <begin position="7"/>
        <end position="30"/>
    </location>
</feature>
<dbReference type="Proteomes" id="UP000468928">
    <property type="component" value="Unassembled WGS sequence"/>
</dbReference>
<gene>
    <name evidence="2" type="ORF">GV789_12015</name>
    <name evidence="3" type="ORF">GV794_08250</name>
</gene>
<sequence length="71" mass="7350">MFSIIGFVCAGICLLFCPILFGPAGIILGIIGHNKGEPLGKWAAIAAGVAMAIGLILTFAFFNADIVPEQD</sequence>
<dbReference type="EMBL" id="JAAGUZ010000027">
    <property type="protein sequence ID" value="NEW45175.1"/>
    <property type="molecule type" value="Genomic_DNA"/>
</dbReference>
<comment type="caution">
    <text evidence="2">The sequence shown here is derived from an EMBL/GenBank/DDBJ whole genome shotgun (WGS) entry which is preliminary data.</text>
</comment>
<name>A0A6P1D3J3_9NOCA</name>
<keyword evidence="1" id="KW-1133">Transmembrane helix</keyword>
<keyword evidence="1" id="KW-0812">Transmembrane</keyword>
<evidence type="ECO:0000256" key="1">
    <source>
        <dbReference type="SAM" id="Phobius"/>
    </source>
</evidence>